<dbReference type="Gramene" id="ONIVA09G18190.6">
    <property type="protein sequence ID" value="ONIVA09G18190.6"/>
    <property type="gene ID" value="ONIVA09G18190"/>
</dbReference>
<dbReference type="InterPro" id="IPR012677">
    <property type="entry name" value="Nucleotide-bd_a/b_plait_sf"/>
</dbReference>
<organism evidence="5">
    <name type="scientific">Oryza nivara</name>
    <name type="common">Indian wild rice</name>
    <name type="synonym">Oryza sativa f. spontanea</name>
    <dbReference type="NCBI Taxonomy" id="4536"/>
    <lineage>
        <taxon>Eukaryota</taxon>
        <taxon>Viridiplantae</taxon>
        <taxon>Streptophyta</taxon>
        <taxon>Embryophyta</taxon>
        <taxon>Tracheophyta</taxon>
        <taxon>Spermatophyta</taxon>
        <taxon>Magnoliopsida</taxon>
        <taxon>Liliopsida</taxon>
        <taxon>Poales</taxon>
        <taxon>Poaceae</taxon>
        <taxon>BOP clade</taxon>
        <taxon>Oryzoideae</taxon>
        <taxon>Oryzeae</taxon>
        <taxon>Oryzinae</taxon>
        <taxon>Oryza</taxon>
    </lineage>
</organism>
<dbReference type="SUPFAM" id="SSF54928">
    <property type="entry name" value="RNA-binding domain, RBD"/>
    <property type="match status" value="1"/>
</dbReference>
<dbReference type="InterPro" id="IPR000504">
    <property type="entry name" value="RRM_dom"/>
</dbReference>
<accession>A0A0E0IMN3</accession>
<proteinExistence type="predicted"/>
<dbReference type="EnsemblPlants" id="ONIVA09G18190.6">
    <property type="protein sequence ID" value="ONIVA09G18190.6"/>
    <property type="gene ID" value="ONIVA09G18190"/>
</dbReference>
<reference evidence="5" key="1">
    <citation type="submission" date="2015-04" db="UniProtKB">
        <authorList>
            <consortium name="EnsemblPlants"/>
        </authorList>
    </citation>
    <scope>IDENTIFICATION</scope>
    <source>
        <strain evidence="5">SL10</strain>
    </source>
</reference>
<reference evidence="5" key="2">
    <citation type="submission" date="2018-04" db="EMBL/GenBank/DDBJ databases">
        <title>OnivRS2 (Oryza nivara Reference Sequence Version 2).</title>
        <authorList>
            <person name="Zhang J."/>
            <person name="Kudrna D."/>
            <person name="Lee S."/>
            <person name="Talag J."/>
            <person name="Rajasekar S."/>
            <person name="Welchert J."/>
            <person name="Hsing Y.-I."/>
            <person name="Wing R.A."/>
        </authorList>
    </citation>
    <scope>NUCLEOTIDE SEQUENCE [LARGE SCALE GENOMIC DNA]</scope>
    <source>
        <strain evidence="5">SL10</strain>
    </source>
</reference>
<keyword evidence="1 2" id="KW-0694">RNA-binding</keyword>
<evidence type="ECO:0000256" key="1">
    <source>
        <dbReference type="ARBA" id="ARBA00022884"/>
    </source>
</evidence>
<dbReference type="Pfam" id="PF00076">
    <property type="entry name" value="RRM_1"/>
    <property type="match status" value="1"/>
</dbReference>
<dbReference type="PANTHER" id="PTHR10501">
    <property type="entry name" value="U1 SMALL NUCLEAR RIBONUCLEOPROTEIN A/U2 SMALL NUCLEAR RIBONUCLEOPROTEIN B"/>
    <property type="match status" value="1"/>
</dbReference>
<dbReference type="PROSITE" id="PS50102">
    <property type="entry name" value="RRM"/>
    <property type="match status" value="1"/>
</dbReference>
<dbReference type="Gene3D" id="3.30.70.330">
    <property type="match status" value="1"/>
</dbReference>
<dbReference type="Proteomes" id="UP000006591">
    <property type="component" value="Chromosome 9"/>
</dbReference>
<dbReference type="CDD" id="cd21618">
    <property type="entry name" value="RRM_AtNSRA_like"/>
    <property type="match status" value="1"/>
</dbReference>
<dbReference type="STRING" id="4536.A0A0E0IMN3"/>
<dbReference type="AlphaFoldDB" id="A0A0E0IMN3"/>
<feature type="domain" description="RRM" evidence="4">
    <location>
        <begin position="91"/>
        <end position="171"/>
    </location>
</feature>
<dbReference type="GO" id="GO:0003723">
    <property type="term" value="F:RNA binding"/>
    <property type="evidence" value="ECO:0007669"/>
    <property type="project" value="UniProtKB-UniRule"/>
</dbReference>
<keyword evidence="6" id="KW-1185">Reference proteome</keyword>
<evidence type="ECO:0000256" key="3">
    <source>
        <dbReference type="SAM" id="MobiDB-lite"/>
    </source>
</evidence>
<dbReference type="SMART" id="SM00360">
    <property type="entry name" value="RRM"/>
    <property type="match status" value="1"/>
</dbReference>
<evidence type="ECO:0000259" key="4">
    <source>
        <dbReference type="PROSITE" id="PS50102"/>
    </source>
</evidence>
<name>A0A0E0IMN3_ORYNI</name>
<feature type="region of interest" description="Disordered" evidence="3">
    <location>
        <begin position="233"/>
        <end position="272"/>
    </location>
</feature>
<evidence type="ECO:0000313" key="6">
    <source>
        <dbReference type="Proteomes" id="UP000006591"/>
    </source>
</evidence>
<protein>
    <recommendedName>
        <fullName evidence="4">RRM domain-containing protein</fullName>
    </recommendedName>
</protein>
<evidence type="ECO:0000313" key="5">
    <source>
        <dbReference type="EnsemblPlants" id="ONIVA09G18190.6"/>
    </source>
</evidence>
<evidence type="ECO:0000256" key="2">
    <source>
        <dbReference type="PROSITE-ProRule" id="PRU00176"/>
    </source>
</evidence>
<sequence>MPELRWSCCLCAQAFHLIDMVLQPQQAGPMMPLLAQPPLAMALLYSSFNIWTTLMSYVAGTNQSAIPLGGMARYSVGMDSGNHGATRTESRTLYVEGLPSNCTKREVAHIFRPFSGFREVRMVNKESRHVYNLLCFVDFATPSEARAALETLQGLLSEVYRTRMLVPYATRMMNLFGTFSSHVYFPAMSGHRFSVLYVNAKEMARAGLTHKQEPEEGGQLIGVVRRRGRERHALGDAVGSGSGAEKSWAWGRGGGSRVRRRRRPSSAVAGAA</sequence>
<dbReference type="InterPro" id="IPR035979">
    <property type="entry name" value="RBD_domain_sf"/>
</dbReference>